<gene>
    <name evidence="1" type="ORF">DIT26_06360</name>
    <name evidence="2" type="ORF">XD86_0053</name>
    <name evidence="3" type="ORF">XE02_0124</name>
</gene>
<dbReference type="Gene3D" id="1.10.3210.10">
    <property type="entry name" value="Hypothetical protein af1432"/>
    <property type="match status" value="2"/>
</dbReference>
<dbReference type="AlphaFoldDB" id="A0A117LUT3"/>
<evidence type="ECO:0000313" key="3">
    <source>
        <dbReference type="EMBL" id="KUK91265.1"/>
    </source>
</evidence>
<accession>A0A117LUT3</accession>
<reference evidence="2" key="1">
    <citation type="journal article" date="2015" name="MBio">
        <title>Genome-resolved metagenomic analysis reveals roles for candidate phyla and other microbial community members in biogeochemical transformations in oil reservoirs.</title>
        <authorList>
            <person name="Hu P."/>
            <person name="Tom L."/>
            <person name="Singh A."/>
            <person name="Thomas B.C."/>
            <person name="Baker B.J."/>
            <person name="Piceno Y.M."/>
            <person name="Andersen G.L."/>
            <person name="Banfield J.F."/>
        </authorList>
    </citation>
    <scope>NUCLEOTIDE SEQUENCE [LARGE SCALE GENOMIC DNA]</scope>
    <source>
        <strain evidence="2">46_47</strain>
        <strain evidence="3">46_70</strain>
    </source>
</reference>
<dbReference type="Proteomes" id="UP000264215">
    <property type="component" value="Unassembled WGS sequence"/>
</dbReference>
<comment type="caution">
    <text evidence="2">The sequence shown here is derived from an EMBL/GenBank/DDBJ whole genome shotgun (WGS) entry which is preliminary data.</text>
</comment>
<evidence type="ECO:0000313" key="2">
    <source>
        <dbReference type="EMBL" id="KUK68617.1"/>
    </source>
</evidence>
<dbReference type="EMBL" id="LGGH01000004">
    <property type="protein sequence ID" value="KUK68617.1"/>
    <property type="molecule type" value="Genomic_DNA"/>
</dbReference>
<reference evidence="1 6" key="3">
    <citation type="journal article" date="2018" name="Nat. Biotechnol.">
        <title>A standardized bacterial taxonomy based on genome phylogeny substantially revises the tree of life.</title>
        <authorList>
            <person name="Parks D.H."/>
            <person name="Chuvochina M."/>
            <person name="Waite D.W."/>
            <person name="Rinke C."/>
            <person name="Skarshewski A."/>
            <person name="Chaumeil P.A."/>
            <person name="Hugenholtz P."/>
        </authorList>
    </citation>
    <scope>NUCLEOTIDE SEQUENCE [LARGE SCALE GENOMIC DNA]</scope>
    <source>
        <strain evidence="1">UBA9905</strain>
    </source>
</reference>
<dbReference type="SUPFAM" id="SSF109604">
    <property type="entry name" value="HD-domain/PDEase-like"/>
    <property type="match status" value="2"/>
</dbReference>
<evidence type="ECO:0000313" key="1">
    <source>
        <dbReference type="EMBL" id="HCO70182.1"/>
    </source>
</evidence>
<dbReference type="GO" id="GO:0016787">
    <property type="term" value="F:hydrolase activity"/>
    <property type="evidence" value="ECO:0007669"/>
    <property type="project" value="UniProtKB-KW"/>
</dbReference>
<dbReference type="Pfam" id="PF12917">
    <property type="entry name" value="YfbR-like"/>
    <property type="match status" value="2"/>
</dbReference>
<dbReference type="EMBL" id="LGGW01000005">
    <property type="protein sequence ID" value="KUK91265.1"/>
    <property type="molecule type" value="Genomic_DNA"/>
</dbReference>
<dbReference type="Proteomes" id="UP000055014">
    <property type="component" value="Unassembled WGS sequence"/>
</dbReference>
<organism evidence="2 4">
    <name type="scientific">Mesotoga infera</name>
    <dbReference type="NCBI Taxonomy" id="1236046"/>
    <lineage>
        <taxon>Bacteria</taxon>
        <taxon>Thermotogati</taxon>
        <taxon>Thermotogota</taxon>
        <taxon>Thermotogae</taxon>
        <taxon>Kosmotogales</taxon>
        <taxon>Kosmotogaceae</taxon>
        <taxon>Mesotoga</taxon>
    </lineage>
</organism>
<dbReference type="Proteomes" id="UP000054260">
    <property type="component" value="Unassembled WGS sequence"/>
</dbReference>
<protein>
    <submittedName>
        <fullName evidence="1 2">Hydrolase</fullName>
    </submittedName>
</protein>
<sequence>MFQGYVKLLELATNLFTMYRWNNTPTLLRTNEAENAFISAQYCLLMSEMAGFNGLHIDDKKLFQRLVLKELPKCLLSDISVDTKVLIKSLSPDKWNDVFSRTVEEIVQYLPDDRRDPFYLSMVHSKDDTIEGKIIQAGDLLSAKLEAGIHARYFPDFFNRPLKDLEQRIETFRSFEPYRLIAEAEWLERYTNALIVLLRAVRWNRLNRNVPTTVAAHSFYVTVTAYILSCMEEENGNMINPVESVKLALLHDIPESMTGDIITPTKKKVPGFEEVIAQVEERMVSENLLAGMPDRLVKELKYRMLDPFESQEGRLVWAADQFAATVECLMEIRSGNTQYAFRDAMNRMLDDLSKSDLKSVQSLTQSFRWSLDWTGR</sequence>
<evidence type="ECO:0000313" key="6">
    <source>
        <dbReference type="Proteomes" id="UP000264215"/>
    </source>
</evidence>
<evidence type="ECO:0000313" key="5">
    <source>
        <dbReference type="Proteomes" id="UP000055014"/>
    </source>
</evidence>
<proteinExistence type="predicted"/>
<dbReference type="EMBL" id="DQBS01000145">
    <property type="protein sequence ID" value="HCO70182.1"/>
    <property type="molecule type" value="Genomic_DNA"/>
</dbReference>
<dbReference type="PATRIC" id="fig|1236046.5.peg.779"/>
<reference evidence="4 5" key="2">
    <citation type="journal article" date="2015" name="MBio">
        <title>Genome-Resolved Metagenomic Analysis Reveals Roles for Candidate Phyla and Other Microbial Community Members in Biogeochemical Transformations in Oil Reservoirs.</title>
        <authorList>
            <person name="Hu P."/>
            <person name="Tom L."/>
            <person name="Singh A."/>
            <person name="Thomas B.C."/>
            <person name="Baker B.J."/>
            <person name="Piceno Y.M."/>
            <person name="Andersen G.L."/>
            <person name="Banfield J.F."/>
        </authorList>
    </citation>
    <scope>NUCLEOTIDE SEQUENCE [LARGE SCALE GENOMIC DNA]</scope>
</reference>
<keyword evidence="2" id="KW-0378">Hydrolase</keyword>
<name>A0A117LUT3_9BACT</name>
<evidence type="ECO:0000313" key="4">
    <source>
        <dbReference type="Proteomes" id="UP000054260"/>
    </source>
</evidence>